<dbReference type="SUPFAM" id="SSF53474">
    <property type="entry name" value="alpha/beta-Hydrolases"/>
    <property type="match status" value="1"/>
</dbReference>
<gene>
    <name evidence="5" type="ORF">N1032_00065</name>
</gene>
<evidence type="ECO:0000256" key="2">
    <source>
        <dbReference type="ARBA" id="ARBA00022797"/>
    </source>
</evidence>
<dbReference type="InterPro" id="IPR010497">
    <property type="entry name" value="Epoxide_hydro_N"/>
</dbReference>
<dbReference type="PIRSF" id="PIRSF001112">
    <property type="entry name" value="Epoxide_hydrolase"/>
    <property type="match status" value="1"/>
</dbReference>
<dbReference type="PRINTS" id="PR00412">
    <property type="entry name" value="EPOXHYDRLASE"/>
</dbReference>
<dbReference type="EMBL" id="JANLCJ010000001">
    <property type="protein sequence ID" value="MCS5732136.1"/>
    <property type="molecule type" value="Genomic_DNA"/>
</dbReference>
<keyword evidence="2" id="KW-0058">Aromatic hydrocarbons catabolism</keyword>
<keyword evidence="6" id="KW-1185">Reference proteome</keyword>
<dbReference type="Proteomes" id="UP001165586">
    <property type="component" value="Unassembled WGS sequence"/>
</dbReference>
<evidence type="ECO:0000313" key="6">
    <source>
        <dbReference type="Proteomes" id="UP001165586"/>
    </source>
</evidence>
<reference evidence="5" key="1">
    <citation type="submission" date="2022-08" db="EMBL/GenBank/DDBJ databases">
        <authorList>
            <person name="Deng Y."/>
            <person name="Han X.-F."/>
            <person name="Zhang Y.-Q."/>
        </authorList>
    </citation>
    <scope>NUCLEOTIDE SEQUENCE</scope>
    <source>
        <strain evidence="5">CPCC 203386</strain>
    </source>
</reference>
<keyword evidence="3 5" id="KW-0378">Hydrolase</keyword>
<dbReference type="PANTHER" id="PTHR21661">
    <property type="entry name" value="EPOXIDE HYDROLASE 1-RELATED"/>
    <property type="match status" value="1"/>
</dbReference>
<dbReference type="Pfam" id="PF06441">
    <property type="entry name" value="EHN"/>
    <property type="match status" value="1"/>
</dbReference>
<evidence type="ECO:0000313" key="5">
    <source>
        <dbReference type="EMBL" id="MCS5732136.1"/>
    </source>
</evidence>
<evidence type="ECO:0000256" key="1">
    <source>
        <dbReference type="ARBA" id="ARBA00010088"/>
    </source>
</evidence>
<evidence type="ECO:0000259" key="4">
    <source>
        <dbReference type="Pfam" id="PF06441"/>
    </source>
</evidence>
<dbReference type="InterPro" id="IPR016292">
    <property type="entry name" value="Epoxide_hydrolase"/>
</dbReference>
<comment type="caution">
    <text evidence="5">The sequence shown here is derived from an EMBL/GenBank/DDBJ whole genome shotgun (WGS) entry which is preliminary data.</text>
</comment>
<name>A0ABT2GW55_9MICO</name>
<protein>
    <submittedName>
        <fullName evidence="5">Epoxide hydrolase</fullName>
    </submittedName>
</protein>
<dbReference type="GO" id="GO:0016787">
    <property type="term" value="F:hydrolase activity"/>
    <property type="evidence" value="ECO:0007669"/>
    <property type="project" value="UniProtKB-KW"/>
</dbReference>
<dbReference type="InterPro" id="IPR000639">
    <property type="entry name" value="Epox_hydrolase-like"/>
</dbReference>
<evidence type="ECO:0000256" key="3">
    <source>
        <dbReference type="ARBA" id="ARBA00022801"/>
    </source>
</evidence>
<feature type="domain" description="Epoxide hydrolase N-terminal" evidence="4">
    <location>
        <begin position="1"/>
        <end position="112"/>
    </location>
</feature>
<dbReference type="PANTHER" id="PTHR21661:SF35">
    <property type="entry name" value="EPOXIDE HYDROLASE"/>
    <property type="match status" value="1"/>
</dbReference>
<sequence length="387" mass="42395">MEPFTIDVADDVLDDLRGRLARARFVAPSRPEYWAAGVPAGYLESLVSTWRDDFDWRAVEARLNRHPQFVATVAGTRMHFVRLAAVRGPEEAGREPLPILLSHGWPSSFVEMLPLAERLADPVRFGDDGEAFDVVIPSLPGFLFSGLPEGPLTRKAIADLLHALMTEVLGYERYGAFGGDIGGAATAWLGAEHPEQVVGIQMIHPPFPSSFDDATLSPEEEAFLAFEGAYDELDGGYSAMMITRPDTIAAALIDSPVGLAAWLVDKYRDWADWRGSGSEGDGSEFERVIDRETVLTMLTLYWVTGSIGTSFRQYLDYDSNAMRPMIDVPAAFPVSAEPGLAGLPRSIAERACSNIVHWAPLARGGHFAALEQPDLMAGHVRRFFSGR</sequence>
<dbReference type="Gene3D" id="3.40.50.1820">
    <property type="entry name" value="alpha/beta hydrolase"/>
    <property type="match status" value="1"/>
</dbReference>
<accession>A0ABT2GW55</accession>
<comment type="similarity">
    <text evidence="1">Belongs to the peptidase S33 family.</text>
</comment>
<dbReference type="InterPro" id="IPR029058">
    <property type="entry name" value="AB_hydrolase_fold"/>
</dbReference>
<proteinExistence type="inferred from homology"/>
<organism evidence="5 6">
    <name type="scientific">Herbiconiux daphne</name>
    <dbReference type="NCBI Taxonomy" id="2970914"/>
    <lineage>
        <taxon>Bacteria</taxon>
        <taxon>Bacillati</taxon>
        <taxon>Actinomycetota</taxon>
        <taxon>Actinomycetes</taxon>
        <taxon>Micrococcales</taxon>
        <taxon>Microbacteriaceae</taxon>
        <taxon>Herbiconiux</taxon>
    </lineage>
</organism>
<dbReference type="RefSeq" id="WP_259536609.1">
    <property type="nucleotide sequence ID" value="NZ_JANLCJ010000001.1"/>
</dbReference>